<keyword evidence="1" id="KW-1185">Reference proteome</keyword>
<organism evidence="1 2">
    <name type="scientific">Panagrolaimus davidi</name>
    <dbReference type="NCBI Taxonomy" id="227884"/>
    <lineage>
        <taxon>Eukaryota</taxon>
        <taxon>Metazoa</taxon>
        <taxon>Ecdysozoa</taxon>
        <taxon>Nematoda</taxon>
        <taxon>Chromadorea</taxon>
        <taxon>Rhabditida</taxon>
        <taxon>Tylenchina</taxon>
        <taxon>Panagrolaimomorpha</taxon>
        <taxon>Panagrolaimoidea</taxon>
        <taxon>Panagrolaimidae</taxon>
        <taxon>Panagrolaimus</taxon>
    </lineage>
</organism>
<proteinExistence type="predicted"/>
<accession>A0A914P6F6</accession>
<reference evidence="2" key="1">
    <citation type="submission" date="2022-11" db="UniProtKB">
        <authorList>
            <consortium name="WormBaseParasite"/>
        </authorList>
    </citation>
    <scope>IDENTIFICATION</scope>
</reference>
<sequence length="206" mass="25122">MDGSRGRYPIVRAKSTLTLPRARDIEKEGTVGTLTRVTSVPNINSMYPDSTYRPSTVFKYRRDWDLLDDYWHDRYTYNSSVYWPDYRYAARRYASTDPIPNSLGFDYPAFWSRYKWYSDYLNPVFYRKYRDPYYDRPLYDSWRPYQFDRYSTKRAVKMFRQGLISFNTLDKKWIEPTALGRRVKDWPDVYQPAGRYGARRYFYSYN</sequence>
<dbReference type="AlphaFoldDB" id="A0A914P6F6"/>
<protein>
    <submittedName>
        <fullName evidence="2">Uncharacterized protein</fullName>
    </submittedName>
</protein>
<name>A0A914P6F6_9BILA</name>
<evidence type="ECO:0000313" key="2">
    <source>
        <dbReference type="WBParaSite" id="PDA_v2.g10284.t1"/>
    </source>
</evidence>
<evidence type="ECO:0000313" key="1">
    <source>
        <dbReference type="Proteomes" id="UP000887578"/>
    </source>
</evidence>
<dbReference type="Proteomes" id="UP000887578">
    <property type="component" value="Unplaced"/>
</dbReference>
<dbReference type="WBParaSite" id="PDA_v2.g10284.t1">
    <property type="protein sequence ID" value="PDA_v2.g10284.t1"/>
    <property type="gene ID" value="PDA_v2.g10284"/>
</dbReference>